<dbReference type="InterPro" id="IPR058531">
    <property type="entry name" value="Baseplate_J_M"/>
</dbReference>
<dbReference type="InterPro" id="IPR052726">
    <property type="entry name" value="Phage_Baseplate_Hub"/>
</dbReference>
<dbReference type="OrthoDB" id="9793802at2"/>
<dbReference type="EMBL" id="CP014526">
    <property type="protein sequence ID" value="AMW35700.1"/>
    <property type="molecule type" value="Genomic_DNA"/>
</dbReference>
<dbReference type="AlphaFoldDB" id="A0A143DGN0"/>
<keyword evidence="4" id="KW-1185">Reference proteome</keyword>
<dbReference type="PIRSF" id="PIRSF020481">
    <property type="entry name" value="BAP"/>
    <property type="match status" value="1"/>
</dbReference>
<evidence type="ECO:0000259" key="1">
    <source>
        <dbReference type="Pfam" id="PF26078"/>
    </source>
</evidence>
<protein>
    <submittedName>
        <fullName evidence="3">Uncharacterized protein</fullName>
    </submittedName>
</protein>
<dbReference type="InterPro" id="IPR014507">
    <property type="entry name" value="Baseplate_assembly_J_pred"/>
</dbReference>
<sequence length="309" mass="32956">MSRFASIDLSRLPAPDAVEPLDFETILAARKAALRVRLDAAGLLPDWNPDSESDPLVKLLEEASYRELLLRQRINDGVRAVMLATATGATLDVLAANFSTSRQIVEAGDPKAVPPRPPVYETDARLRSRVQLAFEALSTAGPEGAYVYHALNADPRVSDVAVTSPQPGHVILTILSSEGDGTPSSSLLSTVAASMKGRFGDGVRPFTDCLQVRAGTKLEYSVEAALDLYDGPDSEVVRAASEASVTAFTRVQRRLGEPVTLDGLYKALRVDGVRKVHLSKPSADLEPGETGWAQCTSIRVVRQGGGHGG</sequence>
<keyword evidence="3" id="KW-0614">Plasmid</keyword>
<evidence type="ECO:0000313" key="4">
    <source>
        <dbReference type="Proteomes" id="UP000076066"/>
    </source>
</evidence>
<dbReference type="Pfam" id="PF26079">
    <property type="entry name" value="Baseplate_J_C"/>
    <property type="match status" value="1"/>
</dbReference>
<evidence type="ECO:0000259" key="2">
    <source>
        <dbReference type="Pfam" id="PF26079"/>
    </source>
</evidence>
<dbReference type="PANTHER" id="PTHR35862">
    <property type="entry name" value="FELS-2 PROPHAGE PROTEIN"/>
    <property type="match status" value="1"/>
</dbReference>
<name>A0A143DGN0_9PROT</name>
<dbReference type="Proteomes" id="UP000076066">
    <property type="component" value="Plasmid unnamed 1"/>
</dbReference>
<evidence type="ECO:0000313" key="3">
    <source>
        <dbReference type="EMBL" id="AMW35700.1"/>
    </source>
</evidence>
<reference evidence="3 4" key="1">
    <citation type="submission" date="2016-02" db="EMBL/GenBank/DDBJ databases">
        <title>Complete Genome of H5569, the type strain of the newly described species Haematospirillium jordaniae.</title>
        <authorList>
            <person name="Nicholson A.C."/>
            <person name="Humrighouse B.W."/>
            <person name="Loparov V."/>
            <person name="McQuiston J.R."/>
        </authorList>
    </citation>
    <scope>NUCLEOTIDE SEQUENCE [LARGE SCALE GENOMIC DNA]</scope>
    <source>
        <strain evidence="3 4">H5569</strain>
        <plasmid evidence="4">Plasmid unnamed 1</plasmid>
    </source>
</reference>
<dbReference type="Pfam" id="PF26078">
    <property type="entry name" value="Baseplate_J_M"/>
    <property type="match status" value="1"/>
</dbReference>
<feature type="domain" description="Baseplate J-like C-terminal" evidence="2">
    <location>
        <begin position="220"/>
        <end position="300"/>
    </location>
</feature>
<geneLocation type="plasmid" evidence="3 4">
    <name>unnamed 1</name>
</geneLocation>
<feature type="domain" description="Baseplate J-like central" evidence="1">
    <location>
        <begin position="138"/>
        <end position="213"/>
    </location>
</feature>
<dbReference type="InterPro" id="IPR058530">
    <property type="entry name" value="Baseplate_J-like_C"/>
</dbReference>
<proteinExistence type="predicted"/>
<organism evidence="3 4">
    <name type="scientific">Haematospirillum jordaniae</name>
    <dbReference type="NCBI Taxonomy" id="1549855"/>
    <lineage>
        <taxon>Bacteria</taxon>
        <taxon>Pseudomonadati</taxon>
        <taxon>Pseudomonadota</taxon>
        <taxon>Alphaproteobacteria</taxon>
        <taxon>Rhodospirillales</taxon>
        <taxon>Novispirillaceae</taxon>
        <taxon>Haematospirillum</taxon>
    </lineage>
</organism>
<dbReference type="PANTHER" id="PTHR35862:SF1">
    <property type="entry name" value="FELS-2 PROPHAGE PROTEIN"/>
    <property type="match status" value="1"/>
</dbReference>
<dbReference type="RefSeq" id="WP_066136908.1">
    <property type="nucleotide sequence ID" value="NZ_CP014526.1"/>
</dbReference>
<dbReference type="GeneID" id="53317477"/>
<accession>A0A143DGN0</accession>
<gene>
    <name evidence="3" type="ORF">AY555_09965</name>
</gene>
<dbReference type="KEGG" id="hjo:AY555_09965"/>